<sequence>MGGNKLPISTCASLATGIIRRRGLLQKCAFLARLQYPGGERAVPRCQRRRALPTDHIPRMLTSTFSCALAESHLREITRLHLSSPFSTGPSDPRQASSRLFCF</sequence>
<dbReference type="Proteomes" id="UP001519460">
    <property type="component" value="Unassembled WGS sequence"/>
</dbReference>
<accession>A0ABD0M2B9</accession>
<evidence type="ECO:0000313" key="2">
    <source>
        <dbReference type="EMBL" id="KAK7505641.1"/>
    </source>
</evidence>
<protein>
    <submittedName>
        <fullName evidence="2">Uncharacterized protein</fullName>
    </submittedName>
</protein>
<organism evidence="2 3">
    <name type="scientific">Batillaria attramentaria</name>
    <dbReference type="NCBI Taxonomy" id="370345"/>
    <lineage>
        <taxon>Eukaryota</taxon>
        <taxon>Metazoa</taxon>
        <taxon>Spiralia</taxon>
        <taxon>Lophotrochozoa</taxon>
        <taxon>Mollusca</taxon>
        <taxon>Gastropoda</taxon>
        <taxon>Caenogastropoda</taxon>
        <taxon>Sorbeoconcha</taxon>
        <taxon>Cerithioidea</taxon>
        <taxon>Batillariidae</taxon>
        <taxon>Batillaria</taxon>
    </lineage>
</organism>
<feature type="region of interest" description="Disordered" evidence="1">
    <location>
        <begin position="84"/>
        <end position="103"/>
    </location>
</feature>
<dbReference type="EMBL" id="JACVVK020000009">
    <property type="protein sequence ID" value="KAK7505641.1"/>
    <property type="molecule type" value="Genomic_DNA"/>
</dbReference>
<evidence type="ECO:0000256" key="1">
    <source>
        <dbReference type="SAM" id="MobiDB-lite"/>
    </source>
</evidence>
<proteinExistence type="predicted"/>
<keyword evidence="3" id="KW-1185">Reference proteome</keyword>
<name>A0ABD0M2B9_9CAEN</name>
<reference evidence="2 3" key="1">
    <citation type="journal article" date="2023" name="Sci. Data">
        <title>Genome assembly of the Korean intertidal mud-creeper Batillaria attramentaria.</title>
        <authorList>
            <person name="Patra A.K."/>
            <person name="Ho P.T."/>
            <person name="Jun S."/>
            <person name="Lee S.J."/>
            <person name="Kim Y."/>
            <person name="Won Y.J."/>
        </authorList>
    </citation>
    <scope>NUCLEOTIDE SEQUENCE [LARGE SCALE GENOMIC DNA]</scope>
    <source>
        <strain evidence="2">Wonlab-2016</strain>
    </source>
</reference>
<dbReference type="AlphaFoldDB" id="A0ABD0M2B9"/>
<gene>
    <name evidence="2" type="ORF">BaRGS_00002912</name>
</gene>
<evidence type="ECO:0000313" key="3">
    <source>
        <dbReference type="Proteomes" id="UP001519460"/>
    </source>
</evidence>
<comment type="caution">
    <text evidence="2">The sequence shown here is derived from an EMBL/GenBank/DDBJ whole genome shotgun (WGS) entry which is preliminary data.</text>
</comment>